<dbReference type="GO" id="GO:0005886">
    <property type="term" value="C:plasma membrane"/>
    <property type="evidence" value="ECO:0007669"/>
    <property type="project" value="TreeGrafter"/>
</dbReference>
<dbReference type="PANTHER" id="PTHR34009:SF2">
    <property type="entry name" value="PROTEIN STAR"/>
    <property type="match status" value="1"/>
</dbReference>
<dbReference type="Proteomes" id="UP001292094">
    <property type="component" value="Unassembled WGS sequence"/>
</dbReference>
<dbReference type="GO" id="GO:0005794">
    <property type="term" value="C:Golgi apparatus"/>
    <property type="evidence" value="ECO:0007669"/>
    <property type="project" value="TreeGrafter"/>
</dbReference>
<protein>
    <submittedName>
        <fullName evidence="1">Uncharacterized protein</fullName>
    </submittedName>
</protein>
<dbReference type="Gene3D" id="3.40.50.150">
    <property type="entry name" value="Vaccinia Virus protein VP39"/>
    <property type="match status" value="1"/>
</dbReference>
<dbReference type="PANTHER" id="PTHR34009">
    <property type="entry name" value="PROTEIN STAR"/>
    <property type="match status" value="1"/>
</dbReference>
<dbReference type="GO" id="GO:0006888">
    <property type="term" value="P:endoplasmic reticulum to Golgi vesicle-mediated transport"/>
    <property type="evidence" value="ECO:0007669"/>
    <property type="project" value="TreeGrafter"/>
</dbReference>
<gene>
    <name evidence="1" type="ORF">Pmani_007223</name>
</gene>
<organism evidence="1 2">
    <name type="scientific">Petrolisthes manimaculis</name>
    <dbReference type="NCBI Taxonomy" id="1843537"/>
    <lineage>
        <taxon>Eukaryota</taxon>
        <taxon>Metazoa</taxon>
        <taxon>Ecdysozoa</taxon>
        <taxon>Arthropoda</taxon>
        <taxon>Crustacea</taxon>
        <taxon>Multicrustacea</taxon>
        <taxon>Malacostraca</taxon>
        <taxon>Eumalacostraca</taxon>
        <taxon>Eucarida</taxon>
        <taxon>Decapoda</taxon>
        <taxon>Pleocyemata</taxon>
        <taxon>Anomura</taxon>
        <taxon>Galatheoidea</taxon>
        <taxon>Porcellanidae</taxon>
        <taxon>Petrolisthes</taxon>
    </lineage>
</organism>
<accession>A0AAE1Q940</accession>
<dbReference type="EMBL" id="JAWZYT010000545">
    <property type="protein sequence ID" value="KAK4322001.1"/>
    <property type="molecule type" value="Genomic_DNA"/>
</dbReference>
<evidence type="ECO:0000313" key="1">
    <source>
        <dbReference type="EMBL" id="KAK4322001.1"/>
    </source>
</evidence>
<keyword evidence="2" id="KW-1185">Reference proteome</keyword>
<dbReference type="GO" id="GO:0016197">
    <property type="term" value="P:endosomal transport"/>
    <property type="evidence" value="ECO:0007669"/>
    <property type="project" value="TreeGrafter"/>
</dbReference>
<dbReference type="GO" id="GO:0031902">
    <property type="term" value="C:late endosome membrane"/>
    <property type="evidence" value="ECO:0007669"/>
    <property type="project" value="TreeGrafter"/>
</dbReference>
<sequence>MVVTALVHFTSIYFPSSLMPSHSCNLDCLELYFGESTVLHDHPELIPTIRNHYLYPPIPTDDPVQEFDVTKPVWKELVQWDQFQDILRDLWKDKPPGVFVEVGAADGEFMSQTLMLERNLGWSGLLVEPDPRAFTLLQQRRRHRSWTSPVCIKRYAPIAELYWLHDLIPDISDDFQGLVMARSKLADETVTGDMEEGSLIRVPCMPLSRVLVAANMTQVDFLTISTGTPADQNKILDVAKNSTFNVKTILIHYPRSYILKHPYPYLSRYVVDMDRSRLLTKLYWRRADCEVVQEGVVCRRAKPYDLIESCVEYKCLGNYTVWTFSLDLGSNIWSNTTESVQTSTSSSSTVSE</sequence>
<name>A0AAE1Q940_9EUCA</name>
<comment type="caution">
    <text evidence="1">The sequence shown here is derived from an EMBL/GenBank/DDBJ whole genome shotgun (WGS) entry which is preliminary data.</text>
</comment>
<proteinExistence type="predicted"/>
<dbReference type="InterPro" id="IPR029063">
    <property type="entry name" value="SAM-dependent_MTases_sf"/>
</dbReference>
<evidence type="ECO:0000313" key="2">
    <source>
        <dbReference type="Proteomes" id="UP001292094"/>
    </source>
</evidence>
<reference evidence="1" key="1">
    <citation type="submission" date="2023-11" db="EMBL/GenBank/DDBJ databases">
        <title>Genome assemblies of two species of porcelain crab, Petrolisthes cinctipes and Petrolisthes manimaculis (Anomura: Porcellanidae).</title>
        <authorList>
            <person name="Angst P."/>
        </authorList>
    </citation>
    <scope>NUCLEOTIDE SEQUENCE</scope>
    <source>
        <strain evidence="1">PB745_02</strain>
        <tissue evidence="1">Gill</tissue>
    </source>
</reference>
<dbReference type="InterPro" id="IPR053202">
    <property type="entry name" value="EGF_Rcpt_Signaling_Reg"/>
</dbReference>
<dbReference type="AlphaFoldDB" id="A0AAE1Q940"/>
<dbReference type="GO" id="GO:0005789">
    <property type="term" value="C:endoplasmic reticulum membrane"/>
    <property type="evidence" value="ECO:0007669"/>
    <property type="project" value="TreeGrafter"/>
</dbReference>